<dbReference type="Pfam" id="PF13193">
    <property type="entry name" value="AMP-binding_C"/>
    <property type="match status" value="1"/>
</dbReference>
<name>A0A7M7HHP1_STRPU</name>
<protein>
    <recommendedName>
        <fullName evidence="10">medium-chain acyl-CoA ligase</fullName>
        <ecNumber evidence="10">6.2.1.2</ecNumber>
    </recommendedName>
</protein>
<dbReference type="PANTHER" id="PTHR43605:SF10">
    <property type="entry name" value="ACYL-COA SYNTHETASE MEDIUM CHAIN FAMILY MEMBER 3"/>
    <property type="match status" value="1"/>
</dbReference>
<keyword evidence="6" id="KW-0067">ATP-binding</keyword>
<sequence length="684" mass="77423">MSGQIALVNQNLRALKEASRKVSTLKNLRTFSSCCEASLRSISCQDVARAHLSPTSSILQRSRRATCSSAIIAEHSSPSSIFRTYETPYTYSITKPKWKNTKDAVNVTLSPWQQMSRSFLSAVSMTGFNDYELGRKEFNIDVPEYFNFASDVMDEWARKEETGERSTNTPAFWWIDTKGNEIKWSFRDLAAKSKKVANLLQNSCHIKQHDKVMVILPRIPEWWLLNLACLRIGAVLVPGSTQLREMDIRDRLESSKAVCIITDKEISHLVDKVVKDTDGFQHKILIRDRDEKNNNNRPGWLDFQELYDAASDEHECVRTRGSDPMTVFFTSGTTAKPKMAEHTHVSYGLGHIITGKYWLDLTPHDIFWNMSDTGWAKSAYSNVYAPWGQGSCVFIHHSPRFDPQQTLQVFNDYPISIFCGPPTAFTMMIQQDTSQYSLRSLRDCISAGEFLNPEVNQAWKQVSGNYIREGYGQTETVLMIGSFRCNQVKPGSCGMAAPGHDMAIVDDDGNELPRGKEGIIGVKVKPVRPLGLFTQYVDDPERTQSVFRGDYYLTGDKATQDEDGYYWMIGRNDDVITSAGYRIGPFEVESALIEHPAVAEAAAVSSPDPTRGEVVKAFIVLAEEYKTRDQSQLVTELQGHTKQLTAPYKYPRKIEFVDSLPKTVSGKIRRVELRQKEWSQQPKK</sequence>
<comment type="catalytic activity">
    <reaction evidence="11">
        <text>a medium-chain fatty acid + ATP + CoA = a medium-chain fatty acyl-CoA + AMP + diphosphate</text>
        <dbReference type="Rhea" id="RHEA:48340"/>
        <dbReference type="ChEBI" id="CHEBI:30616"/>
        <dbReference type="ChEBI" id="CHEBI:33019"/>
        <dbReference type="ChEBI" id="CHEBI:57287"/>
        <dbReference type="ChEBI" id="CHEBI:59558"/>
        <dbReference type="ChEBI" id="CHEBI:90546"/>
        <dbReference type="ChEBI" id="CHEBI:456215"/>
        <dbReference type="EC" id="6.2.1.2"/>
    </reaction>
    <physiologicalReaction direction="left-to-right" evidence="11">
        <dbReference type="Rhea" id="RHEA:48341"/>
    </physiologicalReaction>
</comment>
<dbReference type="InterPro" id="IPR042099">
    <property type="entry name" value="ANL_N_sf"/>
</dbReference>
<evidence type="ECO:0000256" key="1">
    <source>
        <dbReference type="ARBA" id="ARBA00004173"/>
    </source>
</evidence>
<dbReference type="Pfam" id="PF00501">
    <property type="entry name" value="AMP-binding"/>
    <property type="match status" value="1"/>
</dbReference>
<dbReference type="RefSeq" id="XP_003730712.1">
    <property type="nucleotide sequence ID" value="XM_003730664.3"/>
</dbReference>
<dbReference type="GO" id="GO:0006633">
    <property type="term" value="P:fatty acid biosynthetic process"/>
    <property type="evidence" value="ECO:0000318"/>
    <property type="project" value="GO_Central"/>
</dbReference>
<dbReference type="RefSeq" id="XP_011668065.1">
    <property type="nucleotide sequence ID" value="XM_011669763.2"/>
</dbReference>
<keyword evidence="3" id="KW-0436">Ligase</keyword>
<evidence type="ECO:0000256" key="3">
    <source>
        <dbReference type="ARBA" id="ARBA00022598"/>
    </source>
</evidence>
<dbReference type="AlphaFoldDB" id="A0A7M7HHP1"/>
<dbReference type="FunFam" id="3.40.50.12780:FF:000007">
    <property type="entry name" value="Acyl-coenzyme A synthetase ACSM2A, mitochondrial"/>
    <property type="match status" value="1"/>
</dbReference>
<reference evidence="14" key="2">
    <citation type="submission" date="2021-01" db="UniProtKB">
        <authorList>
            <consortium name="EnsemblMetazoa"/>
        </authorList>
    </citation>
    <scope>IDENTIFICATION</scope>
</reference>
<organism evidence="14 15">
    <name type="scientific">Strongylocentrotus purpuratus</name>
    <name type="common">Purple sea urchin</name>
    <dbReference type="NCBI Taxonomy" id="7668"/>
    <lineage>
        <taxon>Eukaryota</taxon>
        <taxon>Metazoa</taxon>
        <taxon>Echinodermata</taxon>
        <taxon>Eleutherozoa</taxon>
        <taxon>Echinozoa</taxon>
        <taxon>Echinoidea</taxon>
        <taxon>Euechinoidea</taxon>
        <taxon>Echinacea</taxon>
        <taxon>Camarodonta</taxon>
        <taxon>Echinidea</taxon>
        <taxon>Strongylocentrotidae</taxon>
        <taxon>Strongylocentrotus</taxon>
    </lineage>
</organism>
<evidence type="ECO:0000259" key="12">
    <source>
        <dbReference type="Pfam" id="PF00501"/>
    </source>
</evidence>
<evidence type="ECO:0000256" key="8">
    <source>
        <dbReference type="ARBA" id="ARBA00023098"/>
    </source>
</evidence>
<comment type="subcellular location">
    <subcellularLocation>
        <location evidence="1">Mitochondrion</location>
    </subcellularLocation>
</comment>
<evidence type="ECO:0000256" key="11">
    <source>
        <dbReference type="ARBA" id="ARBA00048477"/>
    </source>
</evidence>
<dbReference type="Proteomes" id="UP000007110">
    <property type="component" value="Unassembled WGS sequence"/>
</dbReference>
<accession>A0A7M7HHP1</accession>
<dbReference type="PANTHER" id="PTHR43605">
    <property type="entry name" value="ACYL-COENZYME A SYNTHETASE"/>
    <property type="match status" value="1"/>
</dbReference>
<reference evidence="15" key="1">
    <citation type="submission" date="2015-02" db="EMBL/GenBank/DDBJ databases">
        <title>Genome sequencing for Strongylocentrotus purpuratus.</title>
        <authorList>
            <person name="Murali S."/>
            <person name="Liu Y."/>
            <person name="Vee V."/>
            <person name="English A."/>
            <person name="Wang M."/>
            <person name="Skinner E."/>
            <person name="Han Y."/>
            <person name="Muzny D.M."/>
            <person name="Worley K.C."/>
            <person name="Gibbs R.A."/>
        </authorList>
    </citation>
    <scope>NUCLEOTIDE SEQUENCE</scope>
</reference>
<evidence type="ECO:0000256" key="5">
    <source>
        <dbReference type="ARBA" id="ARBA00022741"/>
    </source>
</evidence>
<dbReference type="InterPro" id="IPR000873">
    <property type="entry name" value="AMP-dep_synth/lig_dom"/>
</dbReference>
<keyword evidence="9" id="KW-0496">Mitochondrion</keyword>
<keyword evidence="5" id="KW-0547">Nucleotide-binding</keyword>
<feature type="domain" description="AMP-dependent synthetase/ligase" evidence="12">
    <location>
        <begin position="161"/>
        <end position="522"/>
    </location>
</feature>
<dbReference type="GO" id="GO:0006637">
    <property type="term" value="P:acyl-CoA metabolic process"/>
    <property type="evidence" value="ECO:0000318"/>
    <property type="project" value="GO_Central"/>
</dbReference>
<dbReference type="FunFam" id="3.30.300.30:FF:000005">
    <property type="entry name" value="Acyl-coenzyme A synthetase ACSM5, mitochondrial"/>
    <property type="match status" value="1"/>
</dbReference>
<comment type="similarity">
    <text evidence="2">Belongs to the ATP-dependent AMP-binding enzyme family.</text>
</comment>
<keyword evidence="7" id="KW-0460">Magnesium</keyword>
<dbReference type="GO" id="GO:0005524">
    <property type="term" value="F:ATP binding"/>
    <property type="evidence" value="ECO:0007669"/>
    <property type="project" value="UniProtKB-KW"/>
</dbReference>
<evidence type="ECO:0000313" key="15">
    <source>
        <dbReference type="Proteomes" id="UP000007110"/>
    </source>
</evidence>
<dbReference type="GO" id="GO:0004321">
    <property type="term" value="F:fatty-acyl-CoA synthase activity"/>
    <property type="evidence" value="ECO:0000318"/>
    <property type="project" value="GO_Central"/>
</dbReference>
<dbReference type="GO" id="GO:0015645">
    <property type="term" value="F:fatty acid ligase activity"/>
    <property type="evidence" value="ECO:0000318"/>
    <property type="project" value="GO_Central"/>
</dbReference>
<evidence type="ECO:0000256" key="9">
    <source>
        <dbReference type="ARBA" id="ARBA00023128"/>
    </source>
</evidence>
<dbReference type="InterPro" id="IPR051087">
    <property type="entry name" value="Mitochondrial_ACSM"/>
</dbReference>
<keyword evidence="15" id="KW-1185">Reference proteome</keyword>
<dbReference type="Gene3D" id="3.30.300.30">
    <property type="match status" value="1"/>
</dbReference>
<dbReference type="GO" id="GO:0031956">
    <property type="term" value="F:medium-chain fatty acid-CoA ligase activity"/>
    <property type="evidence" value="ECO:0007669"/>
    <property type="project" value="UniProtKB-EC"/>
</dbReference>
<evidence type="ECO:0000256" key="10">
    <source>
        <dbReference type="ARBA" id="ARBA00039009"/>
    </source>
</evidence>
<dbReference type="Gene3D" id="3.40.50.12780">
    <property type="entry name" value="N-terminal domain of ligase-like"/>
    <property type="match status" value="1"/>
</dbReference>
<proteinExistence type="inferred from homology"/>
<dbReference type="OrthoDB" id="6614653at2759"/>
<dbReference type="FunCoup" id="A0A7M7HHP1">
    <property type="interactions" value="14"/>
</dbReference>
<dbReference type="InParanoid" id="A0A7M7HHP1"/>
<evidence type="ECO:0000313" key="14">
    <source>
        <dbReference type="EnsemblMetazoa" id="XP_011668065"/>
    </source>
</evidence>
<evidence type="ECO:0000256" key="6">
    <source>
        <dbReference type="ARBA" id="ARBA00022840"/>
    </source>
</evidence>
<feature type="domain" description="AMP-binding enzyme C-terminal" evidence="13">
    <location>
        <begin position="587"/>
        <end position="667"/>
    </location>
</feature>
<dbReference type="InterPro" id="IPR045851">
    <property type="entry name" value="AMP-bd_C_sf"/>
</dbReference>
<evidence type="ECO:0000256" key="4">
    <source>
        <dbReference type="ARBA" id="ARBA00022723"/>
    </source>
</evidence>
<keyword evidence="4" id="KW-0479">Metal-binding</keyword>
<dbReference type="GeneID" id="100891330"/>
<evidence type="ECO:0000256" key="2">
    <source>
        <dbReference type="ARBA" id="ARBA00006432"/>
    </source>
</evidence>
<dbReference type="OMA" id="HAWSNLF"/>
<dbReference type="GO" id="GO:0046872">
    <property type="term" value="F:metal ion binding"/>
    <property type="evidence" value="ECO:0007669"/>
    <property type="project" value="UniProtKB-KW"/>
</dbReference>
<evidence type="ECO:0000259" key="13">
    <source>
        <dbReference type="Pfam" id="PF13193"/>
    </source>
</evidence>
<dbReference type="SUPFAM" id="SSF56801">
    <property type="entry name" value="Acetyl-CoA synthetase-like"/>
    <property type="match status" value="1"/>
</dbReference>
<dbReference type="InterPro" id="IPR025110">
    <property type="entry name" value="AMP-bd_C"/>
</dbReference>
<keyword evidence="8" id="KW-0443">Lipid metabolism</keyword>
<dbReference type="EnsemblMetazoa" id="XM_011669763">
    <property type="protein sequence ID" value="XP_011668065"/>
    <property type="gene ID" value="LOC100891330"/>
</dbReference>
<dbReference type="KEGG" id="spu:100891330"/>
<dbReference type="EnsemblMetazoa" id="XM_003730664">
    <property type="protein sequence ID" value="XP_003730712"/>
    <property type="gene ID" value="LOC100891330"/>
</dbReference>
<evidence type="ECO:0000256" key="7">
    <source>
        <dbReference type="ARBA" id="ARBA00022842"/>
    </source>
</evidence>
<dbReference type="EC" id="6.2.1.2" evidence="10"/>
<dbReference type="GO" id="GO:0005759">
    <property type="term" value="C:mitochondrial matrix"/>
    <property type="evidence" value="ECO:0000318"/>
    <property type="project" value="GO_Central"/>
</dbReference>